<dbReference type="Gene3D" id="3.40.50.720">
    <property type="entry name" value="NAD(P)-binding Rossmann-like Domain"/>
    <property type="match status" value="1"/>
</dbReference>
<evidence type="ECO:0000256" key="1">
    <source>
        <dbReference type="ARBA" id="ARBA00022490"/>
    </source>
</evidence>
<dbReference type="NCBIfam" id="NF003992">
    <property type="entry name" value="PRK05472.2-1"/>
    <property type="match status" value="1"/>
</dbReference>
<evidence type="ECO:0000256" key="7">
    <source>
        <dbReference type="HAMAP-Rule" id="MF_01131"/>
    </source>
</evidence>
<dbReference type="InterPro" id="IPR022876">
    <property type="entry name" value="Tscrpt_rep_Rex"/>
</dbReference>
<evidence type="ECO:0000256" key="8">
    <source>
        <dbReference type="SAM" id="MobiDB-lite"/>
    </source>
</evidence>
<organism evidence="10 11">
    <name type="scientific">Sinomonas cyclohexanicum</name>
    <name type="common">Corynebacterium cyclohexanicum</name>
    <dbReference type="NCBI Taxonomy" id="322009"/>
    <lineage>
        <taxon>Bacteria</taxon>
        <taxon>Bacillati</taxon>
        <taxon>Actinomycetota</taxon>
        <taxon>Actinomycetes</taxon>
        <taxon>Micrococcales</taxon>
        <taxon>Micrococcaceae</taxon>
        <taxon>Sinomonas</taxon>
    </lineage>
</organism>
<feature type="region of interest" description="Disordered" evidence="8">
    <location>
        <begin position="221"/>
        <end position="254"/>
    </location>
</feature>
<evidence type="ECO:0000313" key="11">
    <source>
        <dbReference type="Proteomes" id="UP001319861"/>
    </source>
</evidence>
<dbReference type="SUPFAM" id="SSF46785">
    <property type="entry name" value="Winged helix' DNA-binding domain"/>
    <property type="match status" value="1"/>
</dbReference>
<keyword evidence="4 7" id="KW-0520">NAD</keyword>
<dbReference type="Pfam" id="PF02629">
    <property type="entry name" value="CoA_binding"/>
    <property type="match status" value="1"/>
</dbReference>
<feature type="domain" description="CoA-binding" evidence="9">
    <location>
        <begin position="94"/>
        <end position="195"/>
    </location>
</feature>
<evidence type="ECO:0000256" key="5">
    <source>
        <dbReference type="ARBA" id="ARBA00023125"/>
    </source>
</evidence>
<dbReference type="InterPro" id="IPR058236">
    <property type="entry name" value="Rex_actinobacterial-type"/>
</dbReference>
<gene>
    <name evidence="7 10" type="primary">rex</name>
    <name evidence="10" type="ORF">SCMU_32520</name>
</gene>
<dbReference type="PANTHER" id="PTHR35786:SF1">
    <property type="entry name" value="REDOX-SENSING TRANSCRIPTIONAL REPRESSOR REX 1"/>
    <property type="match status" value="1"/>
</dbReference>
<keyword evidence="2 7" id="KW-0678">Repressor</keyword>
<dbReference type="SMART" id="SM00881">
    <property type="entry name" value="CoA_binding"/>
    <property type="match status" value="1"/>
</dbReference>
<dbReference type="NCBIfam" id="NF003995">
    <property type="entry name" value="PRK05472.2-4"/>
    <property type="match status" value="1"/>
</dbReference>
<dbReference type="HAMAP" id="MF_01131">
    <property type="entry name" value="Rex"/>
    <property type="match status" value="1"/>
</dbReference>
<accession>A0ABN6FM54</accession>
<feature type="binding site" evidence="7">
    <location>
        <begin position="105"/>
        <end position="110"/>
    </location>
    <ligand>
        <name>NAD(+)</name>
        <dbReference type="ChEBI" id="CHEBI:57540"/>
    </ligand>
</feature>
<keyword evidence="5 7" id="KW-0238">DNA-binding</keyword>
<comment type="subunit">
    <text evidence="7">Homodimer.</text>
</comment>
<keyword evidence="3 7" id="KW-0805">Transcription regulation</keyword>
<dbReference type="InterPro" id="IPR036291">
    <property type="entry name" value="NAD(P)-bd_dom_sf"/>
</dbReference>
<keyword evidence="11" id="KW-1185">Reference proteome</keyword>
<evidence type="ECO:0000259" key="9">
    <source>
        <dbReference type="SMART" id="SM00881"/>
    </source>
</evidence>
<dbReference type="InterPro" id="IPR036388">
    <property type="entry name" value="WH-like_DNA-bd_sf"/>
</dbReference>
<dbReference type="RefSeq" id="WP_229230117.1">
    <property type="nucleotide sequence ID" value="NZ_AP024525.1"/>
</dbReference>
<comment type="function">
    <text evidence="7">Modulates transcription in response to changes in cellular NADH/NAD(+) redox state.</text>
</comment>
<comment type="subcellular location">
    <subcellularLocation>
        <location evidence="7">Cytoplasm</location>
    </subcellularLocation>
</comment>
<evidence type="ECO:0000256" key="3">
    <source>
        <dbReference type="ARBA" id="ARBA00023015"/>
    </source>
</evidence>
<comment type="similarity">
    <text evidence="7">Belongs to the transcriptional regulatory Rex family.</text>
</comment>
<dbReference type="PANTHER" id="PTHR35786">
    <property type="entry name" value="REDOX-SENSING TRANSCRIPTIONAL REPRESSOR REX"/>
    <property type="match status" value="1"/>
</dbReference>
<evidence type="ECO:0000313" key="10">
    <source>
        <dbReference type="EMBL" id="BCT77410.1"/>
    </source>
</evidence>
<dbReference type="SUPFAM" id="SSF51735">
    <property type="entry name" value="NAD(P)-binding Rossmann-fold domains"/>
    <property type="match status" value="1"/>
</dbReference>
<dbReference type="EMBL" id="AP024525">
    <property type="protein sequence ID" value="BCT77410.1"/>
    <property type="molecule type" value="Genomic_DNA"/>
</dbReference>
<dbReference type="InterPro" id="IPR036390">
    <property type="entry name" value="WH_DNA-bd_sf"/>
</dbReference>
<evidence type="ECO:0000256" key="4">
    <source>
        <dbReference type="ARBA" id="ARBA00023027"/>
    </source>
</evidence>
<feature type="compositionally biased region" description="Low complexity" evidence="8">
    <location>
        <begin position="230"/>
        <end position="240"/>
    </location>
</feature>
<protein>
    <recommendedName>
        <fullName evidence="7">Redox-sensing transcriptional repressor Rex</fullName>
    </recommendedName>
</protein>
<dbReference type="Pfam" id="PF06971">
    <property type="entry name" value="Put_DNA-bind_N"/>
    <property type="match status" value="1"/>
</dbReference>
<dbReference type="NCBIfam" id="NF003994">
    <property type="entry name" value="PRK05472.2-3"/>
    <property type="match status" value="1"/>
</dbReference>
<sequence length="254" mass="26552">MARQARNEGHGSSAAPDEKGLPPAVVARLTVYLRALNSFLADGVDRVSSDALAEASGVSSATLRKDLSQLGSYGTRGVGYEVENLLQHLSAALGLTRDWRVAIVGAGNLGRALARYGGFETRGFDVVALLDTDPQIIGNEIGWLRVSDAANLEAVFERTKANMAVLALPASVAQSVCDRVVAAGVRSILSFAPTILQVPAGVTLRKVDMATELQILAYHAQRGESGGESGQPSEGAPVDAAAHDDAPRRRGQPA</sequence>
<dbReference type="NCBIfam" id="NF003996">
    <property type="entry name" value="PRK05472.2-5"/>
    <property type="match status" value="1"/>
</dbReference>
<dbReference type="Proteomes" id="UP001319861">
    <property type="component" value="Chromosome"/>
</dbReference>
<dbReference type="Gene3D" id="1.10.10.10">
    <property type="entry name" value="Winged helix-like DNA-binding domain superfamily/Winged helix DNA-binding domain"/>
    <property type="match status" value="1"/>
</dbReference>
<keyword evidence="1 7" id="KW-0963">Cytoplasm</keyword>
<feature type="DNA-binding region" description="H-T-H motif" evidence="7">
    <location>
        <begin position="31"/>
        <end position="70"/>
    </location>
</feature>
<evidence type="ECO:0000256" key="2">
    <source>
        <dbReference type="ARBA" id="ARBA00022491"/>
    </source>
</evidence>
<name>A0ABN6FM54_SINCY</name>
<proteinExistence type="inferred from homology"/>
<dbReference type="NCBIfam" id="NF003993">
    <property type="entry name" value="PRK05472.2-2"/>
    <property type="match status" value="1"/>
</dbReference>
<reference evidence="10 11" key="1">
    <citation type="journal article" date="2021" name="J. Biosci. Bioeng.">
        <title>Identification and characterization of a chc gene cluster responsible for the aromatization pathway of cyclohexanecarboxylate degradation in Sinomonas cyclohexanicum ATCC 51369.</title>
        <authorList>
            <person name="Yamamoto T."/>
            <person name="Hasegawa Y."/>
            <person name="Lau P.C.K."/>
            <person name="Iwaki H."/>
        </authorList>
    </citation>
    <scope>NUCLEOTIDE SEQUENCE [LARGE SCALE GENOMIC DNA]</scope>
    <source>
        <strain evidence="10 11">ATCC 51369</strain>
    </source>
</reference>
<evidence type="ECO:0000256" key="6">
    <source>
        <dbReference type="ARBA" id="ARBA00023163"/>
    </source>
</evidence>
<dbReference type="InterPro" id="IPR009718">
    <property type="entry name" value="Rex_DNA-bd_C_dom"/>
</dbReference>
<dbReference type="InterPro" id="IPR003781">
    <property type="entry name" value="CoA-bd"/>
</dbReference>
<keyword evidence="6 7" id="KW-0804">Transcription</keyword>